<keyword evidence="1" id="KW-1133">Transmembrane helix</keyword>
<evidence type="ECO:0000256" key="1">
    <source>
        <dbReference type="SAM" id="Phobius"/>
    </source>
</evidence>
<feature type="transmembrane region" description="Helical" evidence="1">
    <location>
        <begin position="218"/>
        <end position="236"/>
    </location>
</feature>
<protein>
    <submittedName>
        <fullName evidence="2">Uncharacterized protein</fullName>
    </submittedName>
</protein>
<gene>
    <name evidence="2" type="ORF">KOR42_33690</name>
</gene>
<reference evidence="2 3" key="1">
    <citation type="submission" date="2019-02" db="EMBL/GenBank/DDBJ databases">
        <title>Deep-cultivation of Planctomycetes and their phenomic and genomic characterization uncovers novel biology.</title>
        <authorList>
            <person name="Wiegand S."/>
            <person name="Jogler M."/>
            <person name="Boedeker C."/>
            <person name="Pinto D."/>
            <person name="Vollmers J."/>
            <person name="Rivas-Marin E."/>
            <person name="Kohn T."/>
            <person name="Peeters S.H."/>
            <person name="Heuer A."/>
            <person name="Rast P."/>
            <person name="Oberbeckmann S."/>
            <person name="Bunk B."/>
            <person name="Jeske O."/>
            <person name="Meyerdierks A."/>
            <person name="Storesund J.E."/>
            <person name="Kallscheuer N."/>
            <person name="Luecker S."/>
            <person name="Lage O.M."/>
            <person name="Pohl T."/>
            <person name="Merkel B.J."/>
            <person name="Hornburger P."/>
            <person name="Mueller R.-W."/>
            <person name="Bruemmer F."/>
            <person name="Labrenz M."/>
            <person name="Spormann A.M."/>
            <person name="Op Den Camp H."/>
            <person name="Overmann J."/>
            <person name="Amann R."/>
            <person name="Jetten M.S.M."/>
            <person name="Mascher T."/>
            <person name="Medema M.H."/>
            <person name="Devos D.P."/>
            <person name="Kaster A.-K."/>
            <person name="Ovreas L."/>
            <person name="Rohde M."/>
            <person name="Galperin M.Y."/>
            <person name="Jogler C."/>
        </authorList>
    </citation>
    <scope>NUCLEOTIDE SEQUENCE [LARGE SCALE GENOMIC DNA]</scope>
    <source>
        <strain evidence="2 3">KOR42</strain>
    </source>
</reference>
<dbReference type="RefSeq" id="WP_146510829.1">
    <property type="nucleotide sequence ID" value="NZ_SIHI01000010.1"/>
</dbReference>
<keyword evidence="1" id="KW-0472">Membrane</keyword>
<comment type="caution">
    <text evidence="2">The sequence shown here is derived from an EMBL/GenBank/DDBJ whole genome shotgun (WGS) entry which is preliminary data.</text>
</comment>
<name>A0A5C5WNV0_9PLAN</name>
<feature type="transmembrane region" description="Helical" evidence="1">
    <location>
        <begin position="27"/>
        <end position="51"/>
    </location>
</feature>
<dbReference type="OrthoDB" id="250561at2"/>
<keyword evidence="3" id="KW-1185">Reference proteome</keyword>
<accession>A0A5C5WNV0</accession>
<sequence>MALFERKRFVWNEPWFFQQRIRATSSWINLALILGAAAAVVGLVFFFAAPAGQPKNWFEIIGMSIGFAAAIWWLLDGVETRRQAVLFEDSLVVGGDMGKYSHPTTYKLSEVSGFAIVLPEESKWPEPALFFHYDGEEQAIGIDSKAGLTRVAQAIHDSGKPIRLDGWEPDQDQEFKKAFQWNSESSDSSSRATFEQLPDGTPGLMNAGGMLKAIFHQCWALGLWLIFTGYLGYYGYQNWNNLGVVRFALLIMTSIGGLYVAGTYTDRIATAAASFDLMHMALEQIRKRTGVRLDLDSDDLIPVEILEPDQIAKTIQVIHEMGYFQVDSESKELLFEGKKQRWTIPAGAIKSLELEEVQTGTPGQSAMGALNYFVMITLMEEEEKVFAIRHGQRDYGEFNDVKRAAGAIEIYEAIEEILS</sequence>
<evidence type="ECO:0000313" key="2">
    <source>
        <dbReference type="EMBL" id="TWT51895.1"/>
    </source>
</evidence>
<feature type="transmembrane region" description="Helical" evidence="1">
    <location>
        <begin position="57"/>
        <end position="75"/>
    </location>
</feature>
<evidence type="ECO:0000313" key="3">
    <source>
        <dbReference type="Proteomes" id="UP000317243"/>
    </source>
</evidence>
<dbReference type="AlphaFoldDB" id="A0A5C5WNV0"/>
<dbReference type="Proteomes" id="UP000317243">
    <property type="component" value="Unassembled WGS sequence"/>
</dbReference>
<proteinExistence type="predicted"/>
<feature type="transmembrane region" description="Helical" evidence="1">
    <location>
        <begin position="242"/>
        <end position="261"/>
    </location>
</feature>
<organism evidence="2 3">
    <name type="scientific">Thalassoglobus neptunius</name>
    <dbReference type="NCBI Taxonomy" id="1938619"/>
    <lineage>
        <taxon>Bacteria</taxon>
        <taxon>Pseudomonadati</taxon>
        <taxon>Planctomycetota</taxon>
        <taxon>Planctomycetia</taxon>
        <taxon>Planctomycetales</taxon>
        <taxon>Planctomycetaceae</taxon>
        <taxon>Thalassoglobus</taxon>
    </lineage>
</organism>
<dbReference type="EMBL" id="SIHI01000010">
    <property type="protein sequence ID" value="TWT51895.1"/>
    <property type="molecule type" value="Genomic_DNA"/>
</dbReference>
<keyword evidence="1" id="KW-0812">Transmembrane</keyword>